<reference evidence="1 3" key="3">
    <citation type="journal article" date="2015" name="BMC Genomics">
        <title>The completed genome sequence of the pathogenic ascomycete fungus Fusarium graminearum.</title>
        <authorList>
            <person name="King R."/>
            <person name="Urban M."/>
            <person name="Hammond-Kosack M.C."/>
            <person name="Hassani-Pak K."/>
            <person name="Hammond-Kosack K.E."/>
        </authorList>
    </citation>
    <scope>NUCLEOTIDE SEQUENCE [LARGE SCALE GENOMIC DNA]</scope>
    <source>
        <strain evidence="3">ATCC MYA-4620 / CBS 123657 / FGSC 9075 / NRRL 31084 / PH-1</strain>
        <strain evidence="1">PH-1</strain>
    </source>
</reference>
<keyword evidence="3" id="KW-1185">Reference proteome</keyword>
<dbReference type="InParanoid" id="A0A098DMF7"/>
<reference evidence="2 3" key="1">
    <citation type="journal article" date="2007" name="Science">
        <title>The Fusarium graminearum genome reveals a link between localized polymorphism and pathogen specialization.</title>
        <authorList>
            <person name="Cuomo C.A."/>
            <person name="Gueldener U."/>
            <person name="Xu J.-R."/>
            <person name="Trail F."/>
            <person name="Turgeon B.G."/>
            <person name="Di Pietro A."/>
            <person name="Walton J.D."/>
            <person name="Ma L.-J."/>
            <person name="Baker S.E."/>
            <person name="Rep M."/>
            <person name="Adam G."/>
            <person name="Antoniw J."/>
            <person name="Baldwin T."/>
            <person name="Calvo S.E."/>
            <person name="Chang Y.-L."/>
            <person name="DeCaprio D."/>
            <person name="Gale L.R."/>
            <person name="Gnerre S."/>
            <person name="Goswami R.S."/>
            <person name="Hammond-Kosack K."/>
            <person name="Harris L.J."/>
            <person name="Hilburn K."/>
            <person name="Kennell J.C."/>
            <person name="Kroken S."/>
            <person name="Magnuson J.K."/>
            <person name="Mannhaupt G."/>
            <person name="Mauceli E.W."/>
            <person name="Mewes H.-W."/>
            <person name="Mitterbauer R."/>
            <person name="Muehlbauer G."/>
            <person name="Muensterkoetter M."/>
            <person name="Nelson D."/>
            <person name="O'Donnell K."/>
            <person name="Ouellet T."/>
            <person name="Qi W."/>
            <person name="Quesneville H."/>
            <person name="Roncero M.I.G."/>
            <person name="Seong K.-Y."/>
            <person name="Tetko I.V."/>
            <person name="Urban M."/>
            <person name="Waalwijk C."/>
            <person name="Ward T.J."/>
            <person name="Yao J."/>
            <person name="Birren B.W."/>
            <person name="Kistler H.C."/>
        </authorList>
    </citation>
    <scope>NUCLEOTIDE SEQUENCE [LARGE SCALE GENOMIC DNA]</scope>
    <source>
        <strain evidence="3">ATCC MYA-4620 / CBS 123657 / FGSC 9075 / NRRL 31084 / PH-1</strain>
        <strain evidence="2">PH-1 / ATCC MYA-4620 / FGSC 9075 / NRRL 31084</strain>
    </source>
</reference>
<evidence type="ECO:0000313" key="2">
    <source>
        <dbReference type="EnsemblFungi" id="CEF83040"/>
    </source>
</evidence>
<name>A0A098DMF7_GIBZE</name>
<proteinExistence type="predicted"/>
<sequence length="77" mass="9066">MPYYKQPHHVYHSQNVHCILINWVANGISRFIPYRETVQCINELTDLLDSGLCFVKWLLIWALRTGAMRATSQAEFR</sequence>
<dbReference type="AlphaFoldDB" id="A0A098DMF7"/>
<evidence type="ECO:0000313" key="1">
    <source>
        <dbReference type="EMBL" id="CEF83040.1"/>
    </source>
</evidence>
<dbReference type="VEuPathDB" id="FungiDB:FGRAMPH1_01G23091"/>
<organism evidence="1 3">
    <name type="scientific">Gibberella zeae (strain ATCC MYA-4620 / CBS 123657 / FGSC 9075 / NRRL 31084 / PH-1)</name>
    <name type="common">Wheat head blight fungus</name>
    <name type="synonym">Fusarium graminearum</name>
    <dbReference type="NCBI Taxonomy" id="229533"/>
    <lineage>
        <taxon>Eukaryota</taxon>
        <taxon>Fungi</taxon>
        <taxon>Dikarya</taxon>
        <taxon>Ascomycota</taxon>
        <taxon>Pezizomycotina</taxon>
        <taxon>Sordariomycetes</taxon>
        <taxon>Hypocreomycetidae</taxon>
        <taxon>Hypocreales</taxon>
        <taxon>Nectriaceae</taxon>
        <taxon>Fusarium</taxon>
    </lineage>
</organism>
<accession>A0A0E0S9C7</accession>
<dbReference type="Proteomes" id="UP000070720">
    <property type="component" value="Chromosome 4"/>
</dbReference>
<evidence type="ECO:0000313" key="3">
    <source>
        <dbReference type="Proteomes" id="UP000070720"/>
    </source>
</evidence>
<dbReference type="EnsemblFungi" id="CEF83040">
    <property type="protein sequence ID" value="CEF83040"/>
    <property type="gene ID" value="FGRRES_20346"/>
</dbReference>
<dbReference type="EMBL" id="HG970335">
    <property type="protein sequence ID" value="CEF83040.1"/>
    <property type="molecule type" value="Genomic_DNA"/>
</dbReference>
<protein>
    <submittedName>
        <fullName evidence="1">Chromosome 4, complete genome</fullName>
    </submittedName>
</protein>
<reference evidence="2 3" key="2">
    <citation type="journal article" date="2010" name="Nature">
        <title>Comparative genomics reveals mobile pathogenicity chromosomes in Fusarium.</title>
        <authorList>
            <person name="Ma L.J."/>
            <person name="van der Does H.C."/>
            <person name="Borkovich K.A."/>
            <person name="Coleman J.J."/>
            <person name="Daboussi M.J."/>
            <person name="Di Pietro A."/>
            <person name="Dufresne M."/>
            <person name="Freitag M."/>
            <person name="Grabherr M."/>
            <person name="Henrissat B."/>
            <person name="Houterman P.M."/>
            <person name="Kang S."/>
            <person name="Shim W.B."/>
            <person name="Woloshuk C."/>
            <person name="Xie X."/>
            <person name="Xu J.R."/>
            <person name="Antoniw J."/>
            <person name="Baker S.E."/>
            <person name="Bluhm B.H."/>
            <person name="Breakspear A."/>
            <person name="Brown D.W."/>
            <person name="Butchko R.A."/>
            <person name="Chapman S."/>
            <person name="Coulson R."/>
            <person name="Coutinho P.M."/>
            <person name="Danchin E.G."/>
            <person name="Diener A."/>
            <person name="Gale L.R."/>
            <person name="Gardiner D.M."/>
            <person name="Goff S."/>
            <person name="Hammond-Kosack K.E."/>
            <person name="Hilburn K."/>
            <person name="Hua-Van A."/>
            <person name="Jonkers W."/>
            <person name="Kazan K."/>
            <person name="Kodira C.D."/>
            <person name="Koehrsen M."/>
            <person name="Kumar L."/>
            <person name="Lee Y.H."/>
            <person name="Li L."/>
            <person name="Manners J.M."/>
            <person name="Miranda-Saavedra D."/>
            <person name="Mukherjee M."/>
            <person name="Park G."/>
            <person name="Park J."/>
            <person name="Park S.Y."/>
            <person name="Proctor R.H."/>
            <person name="Regev A."/>
            <person name="Ruiz-Roldan M.C."/>
            <person name="Sain D."/>
            <person name="Sakthikumar S."/>
            <person name="Sykes S."/>
            <person name="Schwartz D.C."/>
            <person name="Turgeon B.G."/>
            <person name="Wapinski I."/>
            <person name="Yoder O."/>
            <person name="Young S."/>
            <person name="Zeng Q."/>
            <person name="Zhou S."/>
            <person name="Galagan J."/>
            <person name="Cuomo C.A."/>
            <person name="Kistler H.C."/>
            <person name="Rep M."/>
        </authorList>
    </citation>
    <scope>GENOME REANNOTATION</scope>
    <source>
        <strain evidence="3">ATCC MYA-4620 / CBS 123657 / FGSC 9075 / NRRL 31084 / PH-1</strain>
        <strain evidence="2">PH-1 / ATCC MYA-4620 / FGSC 9075 / NRRL 31084</strain>
    </source>
</reference>
<reference evidence="2" key="4">
    <citation type="submission" date="2017-01" db="UniProtKB">
        <authorList>
            <consortium name="EnsemblFungi"/>
        </authorList>
    </citation>
    <scope>IDENTIFICATION</scope>
    <source>
        <strain evidence="2">PH-1 / ATCC MYA-4620 / FGSC 9075 / NRRL 31084</strain>
    </source>
</reference>
<accession>A0A098DMF7</accession>
<gene>
    <name evidence="1" type="ORF">FGRAMPH1_01T23091</name>
</gene>